<organism evidence="13 14">
    <name type="scientific">Callosobruchus maculatus</name>
    <name type="common">Southern cowpea weevil</name>
    <name type="synonym">Pulse bruchid</name>
    <dbReference type="NCBI Taxonomy" id="64391"/>
    <lineage>
        <taxon>Eukaryota</taxon>
        <taxon>Metazoa</taxon>
        <taxon>Ecdysozoa</taxon>
        <taxon>Arthropoda</taxon>
        <taxon>Hexapoda</taxon>
        <taxon>Insecta</taxon>
        <taxon>Pterygota</taxon>
        <taxon>Neoptera</taxon>
        <taxon>Endopterygota</taxon>
        <taxon>Coleoptera</taxon>
        <taxon>Polyphaga</taxon>
        <taxon>Cucujiformia</taxon>
        <taxon>Chrysomeloidea</taxon>
        <taxon>Chrysomelidae</taxon>
        <taxon>Bruchinae</taxon>
        <taxon>Bruchini</taxon>
        <taxon>Callosobruchus</taxon>
    </lineage>
</organism>
<evidence type="ECO:0000256" key="12">
    <source>
        <dbReference type="SAM" id="Phobius"/>
    </source>
</evidence>
<keyword evidence="7 12" id="KW-1133">Transmembrane helix</keyword>
<keyword evidence="10" id="KW-0407">Ion channel</keyword>
<dbReference type="PANTHER" id="PTHR21522">
    <property type="entry name" value="PROTON CHANNEL OTOP"/>
    <property type="match status" value="1"/>
</dbReference>
<sequence>MDTVQEEISPPPSPRYKGTGVYFQSSSIPLININNEVVPSLLDKKGDLSSTCQRRDSTPTILSKQDVSSPISRRRDAGSLTTLPYPWKDEHHSTHHGCNQRRDSIGLPGNLLHPRAESPPSAQRLYPRKEDQAGSSRKGSGQDDNALSSRRPSAIIAALRRPSQVVALSAAHAVMNQRKYLLSLFNDQSEGSICRKEDVDAHAFARKRLNRKLGDDSLTVIVSVLYAKLLVVLGIAFPITEIISLAVQPLFYQGFYLYLYLGSVAYVSYMYAAVFREKAVVEMMHSYSKETPEVLKKAPKVIHKYGSFYLRLGAIAFGIGSMVYSGLEFGRYFELKNNVDCKSNILQAITPAARMLLTLVQVQFIFLNSKDVEFNKHRIVSRFGLMHMIATNLCEWLYVLVEETKHEIIHLAEHQNSTDSSLNQKYCQEGHVMGSLVTNASPFLFPCTIEYSLICAVILFEIWKKIKIGYDDQDCGKDKVHFKHDGQTNSKHDRMTTHFHFNSYGGRMLNSNHHFTVDCSNAHRGLFAGIMVIVLTIISLIMFFVFTTASDKDNETERIKIALFEVSTVELLLYLITTLAVGVAMLRMRKLKYDRKIGSEGASGIGLDNTLLVVAQTGMFIYCMFSIIGCYFTLASNNVIELVAEIFSFIQTCLQTMFVLDGWWRKCRNIEQTRTKPGREIITFLIVANMAMWIINTLEKNRAEFRPTHLHFFGDWAWTIITHISMPMAIFYRFHSTICLFEIWKSAYKVKTQMKNPIFPIT</sequence>
<feature type="transmembrane region" description="Helical" evidence="12">
    <location>
        <begin position="640"/>
        <end position="660"/>
    </location>
</feature>
<evidence type="ECO:0000256" key="11">
    <source>
        <dbReference type="SAM" id="MobiDB-lite"/>
    </source>
</evidence>
<feature type="transmembrane region" description="Helical" evidence="12">
    <location>
        <begin position="257"/>
        <end position="275"/>
    </location>
</feature>
<keyword evidence="4" id="KW-1003">Cell membrane</keyword>
<feature type="transmembrane region" description="Helical" evidence="12">
    <location>
        <begin position="217"/>
        <end position="237"/>
    </location>
</feature>
<dbReference type="GO" id="GO:0015252">
    <property type="term" value="F:proton channel activity"/>
    <property type="evidence" value="ECO:0007669"/>
    <property type="project" value="InterPro"/>
</dbReference>
<dbReference type="InterPro" id="IPR004878">
    <property type="entry name" value="Otopetrin"/>
</dbReference>
<feature type="transmembrane region" description="Helical" evidence="12">
    <location>
        <begin position="443"/>
        <end position="463"/>
    </location>
</feature>
<feature type="transmembrane region" description="Helical" evidence="12">
    <location>
        <begin position="609"/>
        <end position="634"/>
    </location>
</feature>
<proteinExistence type="inferred from homology"/>
<dbReference type="AlphaFoldDB" id="A0A653DM38"/>
<evidence type="ECO:0000256" key="10">
    <source>
        <dbReference type="ARBA" id="ARBA00023303"/>
    </source>
</evidence>
<feature type="compositionally biased region" description="Polar residues" evidence="11">
    <location>
        <begin position="58"/>
        <end position="71"/>
    </location>
</feature>
<keyword evidence="14" id="KW-1185">Reference proteome</keyword>
<dbReference type="Pfam" id="PF03189">
    <property type="entry name" value="Otopetrin"/>
    <property type="match status" value="1"/>
</dbReference>
<evidence type="ECO:0000256" key="5">
    <source>
        <dbReference type="ARBA" id="ARBA00022692"/>
    </source>
</evidence>
<dbReference type="PANTHER" id="PTHR21522:SF30">
    <property type="entry name" value="GH01206P"/>
    <property type="match status" value="1"/>
</dbReference>
<evidence type="ECO:0000256" key="6">
    <source>
        <dbReference type="ARBA" id="ARBA00022781"/>
    </source>
</evidence>
<dbReference type="Proteomes" id="UP000410492">
    <property type="component" value="Unassembled WGS sequence"/>
</dbReference>
<evidence type="ECO:0000256" key="4">
    <source>
        <dbReference type="ARBA" id="ARBA00022475"/>
    </source>
</evidence>
<keyword evidence="9 12" id="KW-0472">Membrane</keyword>
<evidence type="ECO:0000256" key="3">
    <source>
        <dbReference type="ARBA" id="ARBA00022448"/>
    </source>
</evidence>
<dbReference type="EMBL" id="CAACVG010013110">
    <property type="protein sequence ID" value="VEN61276.1"/>
    <property type="molecule type" value="Genomic_DNA"/>
</dbReference>
<evidence type="ECO:0008006" key="15">
    <source>
        <dbReference type="Google" id="ProtNLM"/>
    </source>
</evidence>
<feature type="transmembrane region" description="Helical" evidence="12">
    <location>
        <begin position="345"/>
        <end position="367"/>
    </location>
</feature>
<comment type="subcellular location">
    <subcellularLocation>
        <location evidence="1">Cell membrane</location>
        <topology evidence="1">Multi-pass membrane protein</topology>
    </subcellularLocation>
</comment>
<dbReference type="GO" id="GO:0005886">
    <property type="term" value="C:plasma membrane"/>
    <property type="evidence" value="ECO:0007669"/>
    <property type="project" value="UniProtKB-SubCell"/>
</dbReference>
<feature type="compositionally biased region" description="Polar residues" evidence="11">
    <location>
        <begin position="133"/>
        <end position="148"/>
    </location>
</feature>
<accession>A0A653DM38</accession>
<evidence type="ECO:0000256" key="8">
    <source>
        <dbReference type="ARBA" id="ARBA00023065"/>
    </source>
</evidence>
<protein>
    <recommendedName>
        <fullName evidence="15">Otopetrin</fullName>
    </recommendedName>
</protein>
<keyword evidence="8" id="KW-0406">Ion transport</keyword>
<feature type="transmembrane region" description="Helical" evidence="12">
    <location>
        <begin position="718"/>
        <end position="744"/>
    </location>
</feature>
<feature type="region of interest" description="Disordered" evidence="11">
    <location>
        <begin position="47"/>
        <end position="148"/>
    </location>
</feature>
<comment type="similarity">
    <text evidence="2">Belongs to the otopetrin family.</text>
</comment>
<feature type="transmembrane region" description="Helical" evidence="12">
    <location>
        <begin position="308"/>
        <end position="325"/>
    </location>
</feature>
<feature type="transmembrane region" description="Helical" evidence="12">
    <location>
        <begin position="526"/>
        <end position="546"/>
    </location>
</feature>
<reference evidence="13 14" key="1">
    <citation type="submission" date="2019-01" db="EMBL/GenBank/DDBJ databases">
        <authorList>
            <person name="Sayadi A."/>
        </authorList>
    </citation>
    <scope>NUCLEOTIDE SEQUENCE [LARGE SCALE GENOMIC DNA]</scope>
</reference>
<name>A0A653DM38_CALMS</name>
<keyword evidence="6" id="KW-0375">Hydrogen ion transport</keyword>
<evidence type="ECO:0000256" key="2">
    <source>
        <dbReference type="ARBA" id="ARBA00006513"/>
    </source>
</evidence>
<keyword evidence="5 12" id="KW-0812">Transmembrane</keyword>
<evidence type="ECO:0000313" key="13">
    <source>
        <dbReference type="EMBL" id="VEN61276.1"/>
    </source>
</evidence>
<gene>
    <name evidence="13" type="ORF">CALMAC_LOCUS18732</name>
</gene>
<evidence type="ECO:0000256" key="9">
    <source>
        <dbReference type="ARBA" id="ARBA00023136"/>
    </source>
</evidence>
<feature type="transmembrane region" description="Helical" evidence="12">
    <location>
        <begin position="379"/>
        <end position="401"/>
    </location>
</feature>
<feature type="transmembrane region" description="Helical" evidence="12">
    <location>
        <begin position="566"/>
        <end position="588"/>
    </location>
</feature>
<keyword evidence="3" id="KW-0813">Transport</keyword>
<dbReference type="OrthoDB" id="6429739at2759"/>
<evidence type="ECO:0000256" key="7">
    <source>
        <dbReference type="ARBA" id="ARBA00022989"/>
    </source>
</evidence>
<feature type="transmembrane region" description="Helical" evidence="12">
    <location>
        <begin position="681"/>
        <end position="698"/>
    </location>
</feature>
<feature type="compositionally biased region" description="Basic and acidic residues" evidence="11">
    <location>
        <begin position="47"/>
        <end position="57"/>
    </location>
</feature>
<evidence type="ECO:0000256" key="1">
    <source>
        <dbReference type="ARBA" id="ARBA00004651"/>
    </source>
</evidence>
<evidence type="ECO:0000313" key="14">
    <source>
        <dbReference type="Proteomes" id="UP000410492"/>
    </source>
</evidence>